<feature type="transmembrane region" description="Helical" evidence="9">
    <location>
        <begin position="211"/>
        <end position="227"/>
    </location>
</feature>
<feature type="transmembrane region" description="Helical" evidence="9">
    <location>
        <begin position="556"/>
        <end position="578"/>
    </location>
</feature>
<feature type="transmembrane region" description="Helical" evidence="9">
    <location>
        <begin position="182"/>
        <end position="205"/>
    </location>
</feature>
<dbReference type="GO" id="GO:0016020">
    <property type="term" value="C:membrane"/>
    <property type="evidence" value="ECO:0007669"/>
    <property type="project" value="UniProtKB-SubCell"/>
</dbReference>
<evidence type="ECO:0000256" key="9">
    <source>
        <dbReference type="SAM" id="Phobius"/>
    </source>
</evidence>
<dbReference type="VEuPathDB" id="FungiDB:MYCFIDRAFT_129833"/>
<evidence type="ECO:0000256" key="8">
    <source>
        <dbReference type="ARBA" id="ARBA00023136"/>
    </source>
</evidence>
<keyword evidence="5" id="KW-0571">Peptide transport</keyword>
<feature type="transmembrane region" description="Helical" evidence="9">
    <location>
        <begin position="446"/>
        <end position="466"/>
    </location>
</feature>
<comment type="subcellular location">
    <subcellularLocation>
        <location evidence="1">Membrane</location>
        <topology evidence="1">Multi-pass membrane protein</topology>
    </subcellularLocation>
</comment>
<evidence type="ECO:0000256" key="1">
    <source>
        <dbReference type="ARBA" id="ARBA00004141"/>
    </source>
</evidence>
<protein>
    <submittedName>
        <fullName evidence="10">Sexual differentiation process protein ISP4</fullName>
    </submittedName>
</protein>
<reference evidence="10 11" key="1">
    <citation type="journal article" date="2012" name="PLoS Pathog.">
        <title>Diverse lifestyles and strategies of plant pathogenesis encoded in the genomes of eighteen Dothideomycetes fungi.</title>
        <authorList>
            <person name="Ohm R.A."/>
            <person name="Feau N."/>
            <person name="Henrissat B."/>
            <person name="Schoch C.L."/>
            <person name="Horwitz B.A."/>
            <person name="Barry K.W."/>
            <person name="Condon B.J."/>
            <person name="Copeland A.C."/>
            <person name="Dhillon B."/>
            <person name="Glaser F."/>
            <person name="Hesse C.N."/>
            <person name="Kosti I."/>
            <person name="LaButti K."/>
            <person name="Lindquist E.A."/>
            <person name="Lucas S."/>
            <person name="Salamov A.A."/>
            <person name="Bradshaw R.E."/>
            <person name="Ciuffetti L."/>
            <person name="Hamelin R.C."/>
            <person name="Kema G.H.J."/>
            <person name="Lawrence C."/>
            <person name="Scott J.A."/>
            <person name="Spatafora J.W."/>
            <person name="Turgeon B.G."/>
            <person name="de Wit P.J.G.M."/>
            <person name="Zhong S."/>
            <person name="Goodwin S.B."/>
            <person name="Grigoriev I.V."/>
        </authorList>
    </citation>
    <scope>NUCLEOTIDE SEQUENCE [LARGE SCALE GENOMIC DNA]</scope>
    <source>
        <strain evidence="10 11">CIRAD86</strain>
    </source>
</reference>
<evidence type="ECO:0000256" key="6">
    <source>
        <dbReference type="ARBA" id="ARBA00022927"/>
    </source>
</evidence>
<keyword evidence="8 9" id="KW-0472">Membrane</keyword>
<sequence length="765" mass="87577">MESTEKGSHQASDEEFKIPSVETTIVAEKKLDDELYVPRDDEEFIDPRLKDYPIPLVAKTVDLHNDPTEPILTFRFWVLSTLWTIVGCAVSTFYYFKPYDQYLTSYAVQLLAWGTGEAMARWLPKREYSIFGYKWSMNPGPWNAKEHALIIVAYWGSCYTAYGLGPLSALQIYYGKKISAGWSILFLITTQMIGYGFAGVFRDILVRPPKIYYPGVLPNVALFNAMHRNPTVTRNSLKFFIIVAVGAFIWEWFPELIFPVLASLPIICWFGHGNPIAYVLGSGTYGFGFLTLSLDWNYINVLESPWYTPLWVSMTMCAGVVFSAWFLYPILYYTNTLNAQTWPAMASGTYDVNGTDYNITRVMTSDFRLNQTAMDEYSRPYWSLPYVFSFFFAFACSTGAIMYAILWYGKSVWKAAKDAFKKRSEMDDYNDPYLKLMSFDPRVPHWWYLALLGVCAALSLGTIYGADLQLPWWGFIVMALVSWAFTLPNGILWGVANQQIGMAYLSEVIAGSLFRGSPTAVLMSMTYARQILEQNLNLISDYKFGFYMKIPEKEMFIGQVWGTLVGPFINVCLMQYVIDDIGIPKLTGKVKSVNWYAARTKNFYSLSVLWGVLGPQTFFGKDSPYNWAYYGFVVGPVAVILVWLVQKTKRNWNLEHYCNPTLFFLGAATFPIFPMTNFFPAFLASIITMGFVYRYRPAWWRKYHYLTGVGMDCGTQIMQTFLAFCINLPNLSFPTWWGNQPTYIDRCFPPNSKLPPAMQILPNPS</sequence>
<dbReference type="AlphaFoldDB" id="N1QB84"/>
<dbReference type="KEGG" id="pfj:MYCFIDRAFT_129833"/>
<evidence type="ECO:0000256" key="7">
    <source>
        <dbReference type="ARBA" id="ARBA00022989"/>
    </source>
</evidence>
<feature type="transmembrane region" description="Helical" evidence="9">
    <location>
        <begin position="306"/>
        <end position="328"/>
    </location>
</feature>
<dbReference type="HOGENOM" id="CLU_004965_1_1_1"/>
<dbReference type="GO" id="GO:0015031">
    <property type="term" value="P:protein transport"/>
    <property type="evidence" value="ECO:0007669"/>
    <property type="project" value="UniProtKB-KW"/>
</dbReference>
<evidence type="ECO:0000256" key="2">
    <source>
        <dbReference type="ARBA" id="ARBA00008807"/>
    </source>
</evidence>
<evidence type="ECO:0000256" key="4">
    <source>
        <dbReference type="ARBA" id="ARBA00022692"/>
    </source>
</evidence>
<dbReference type="GeneID" id="19330722"/>
<dbReference type="InterPro" id="IPR004648">
    <property type="entry name" value="Oligpept_transpt"/>
</dbReference>
<keyword evidence="6" id="KW-0653">Protein transport</keyword>
<dbReference type="GO" id="GO:0035673">
    <property type="term" value="F:oligopeptide transmembrane transporter activity"/>
    <property type="evidence" value="ECO:0007669"/>
    <property type="project" value="InterPro"/>
</dbReference>
<feature type="transmembrane region" description="Helical" evidence="9">
    <location>
        <begin position="76"/>
        <end position="96"/>
    </location>
</feature>
<feature type="transmembrane region" description="Helical" evidence="9">
    <location>
        <begin position="679"/>
        <end position="695"/>
    </location>
</feature>
<dbReference type="RefSeq" id="XP_007921422.1">
    <property type="nucleotide sequence ID" value="XM_007923231.1"/>
</dbReference>
<feature type="transmembrane region" description="Helical" evidence="9">
    <location>
        <begin position="239"/>
        <end position="264"/>
    </location>
</feature>
<evidence type="ECO:0000256" key="3">
    <source>
        <dbReference type="ARBA" id="ARBA00022448"/>
    </source>
</evidence>
<organism evidence="10 11">
    <name type="scientific">Pseudocercospora fijiensis (strain CIRAD86)</name>
    <name type="common">Black leaf streak disease fungus</name>
    <name type="synonym">Mycosphaerella fijiensis</name>
    <dbReference type="NCBI Taxonomy" id="383855"/>
    <lineage>
        <taxon>Eukaryota</taxon>
        <taxon>Fungi</taxon>
        <taxon>Dikarya</taxon>
        <taxon>Ascomycota</taxon>
        <taxon>Pezizomycotina</taxon>
        <taxon>Dothideomycetes</taxon>
        <taxon>Dothideomycetidae</taxon>
        <taxon>Mycosphaerellales</taxon>
        <taxon>Mycosphaerellaceae</taxon>
        <taxon>Pseudocercospora</taxon>
    </lineage>
</organism>
<feature type="transmembrane region" description="Helical" evidence="9">
    <location>
        <begin position="386"/>
        <end position="408"/>
    </location>
</feature>
<keyword evidence="7 9" id="KW-1133">Transmembrane helix</keyword>
<dbReference type="OrthoDB" id="9986677at2759"/>
<dbReference type="Pfam" id="PF03169">
    <property type="entry name" value="OPT"/>
    <property type="match status" value="1"/>
</dbReference>
<dbReference type="Proteomes" id="UP000016932">
    <property type="component" value="Unassembled WGS sequence"/>
</dbReference>
<dbReference type="InterPro" id="IPR004813">
    <property type="entry name" value="OPT"/>
</dbReference>
<dbReference type="eggNOG" id="KOG2262">
    <property type="taxonomic scope" value="Eukaryota"/>
</dbReference>
<feature type="transmembrane region" description="Helical" evidence="9">
    <location>
        <begin position="147"/>
        <end position="170"/>
    </location>
</feature>
<keyword evidence="11" id="KW-1185">Reference proteome</keyword>
<proteinExistence type="inferred from homology"/>
<keyword evidence="4 9" id="KW-0812">Transmembrane</keyword>
<feature type="transmembrane region" description="Helical" evidence="9">
    <location>
        <begin position="627"/>
        <end position="645"/>
    </location>
</feature>
<gene>
    <name evidence="10" type="primary">ISP4</name>
    <name evidence="10" type="ORF">MYCFIDRAFT_129833</name>
</gene>
<feature type="transmembrane region" description="Helical" evidence="9">
    <location>
        <begin position="276"/>
        <end position="294"/>
    </location>
</feature>
<dbReference type="EMBL" id="KB446555">
    <property type="protein sequence ID" value="EME88348.1"/>
    <property type="molecule type" value="Genomic_DNA"/>
</dbReference>
<keyword evidence="3" id="KW-0813">Transport</keyword>
<dbReference type="PANTHER" id="PTHR22601">
    <property type="entry name" value="ISP4 LIKE PROTEIN"/>
    <property type="match status" value="1"/>
</dbReference>
<comment type="similarity">
    <text evidence="2">Belongs to the oligopeptide OPT transporter family.</text>
</comment>
<feature type="transmembrane region" description="Helical" evidence="9">
    <location>
        <begin position="472"/>
        <end position="496"/>
    </location>
</feature>
<dbReference type="NCBIfam" id="TIGR00728">
    <property type="entry name" value="OPT_sfam"/>
    <property type="match status" value="1"/>
</dbReference>
<evidence type="ECO:0000313" key="11">
    <source>
        <dbReference type="Proteomes" id="UP000016932"/>
    </source>
</evidence>
<evidence type="ECO:0000313" key="10">
    <source>
        <dbReference type="EMBL" id="EME88348.1"/>
    </source>
</evidence>
<accession>N1QB84</accession>
<name>N1QB84_PSEFD</name>
<feature type="transmembrane region" description="Helical" evidence="9">
    <location>
        <begin position="657"/>
        <end position="673"/>
    </location>
</feature>
<evidence type="ECO:0000256" key="5">
    <source>
        <dbReference type="ARBA" id="ARBA00022856"/>
    </source>
</evidence>